<dbReference type="OrthoDB" id="10268014at2759"/>
<name>A0A1Y1XIC1_9FUNG</name>
<evidence type="ECO:0000256" key="1">
    <source>
        <dbReference type="SAM" id="MobiDB-lite"/>
    </source>
</evidence>
<comment type="caution">
    <text evidence="2">The sequence shown here is derived from an EMBL/GenBank/DDBJ whole genome shotgun (WGS) entry which is preliminary data.</text>
</comment>
<dbReference type="AlphaFoldDB" id="A0A1Y1XIC1"/>
<dbReference type="Proteomes" id="UP000193498">
    <property type="component" value="Unassembled WGS sequence"/>
</dbReference>
<organism evidence="2 3">
    <name type="scientific">Basidiobolus meristosporus CBS 931.73</name>
    <dbReference type="NCBI Taxonomy" id="1314790"/>
    <lineage>
        <taxon>Eukaryota</taxon>
        <taxon>Fungi</taxon>
        <taxon>Fungi incertae sedis</taxon>
        <taxon>Zoopagomycota</taxon>
        <taxon>Entomophthoromycotina</taxon>
        <taxon>Basidiobolomycetes</taxon>
        <taxon>Basidiobolales</taxon>
        <taxon>Basidiobolaceae</taxon>
        <taxon>Basidiobolus</taxon>
    </lineage>
</organism>
<dbReference type="SUPFAM" id="SSF56059">
    <property type="entry name" value="Glutathione synthetase ATP-binding domain-like"/>
    <property type="match status" value="1"/>
</dbReference>
<proteinExistence type="predicted"/>
<evidence type="ECO:0000313" key="2">
    <source>
        <dbReference type="EMBL" id="ORX85495.1"/>
    </source>
</evidence>
<feature type="region of interest" description="Disordered" evidence="1">
    <location>
        <begin position="1"/>
        <end position="54"/>
    </location>
</feature>
<keyword evidence="3" id="KW-1185">Reference proteome</keyword>
<dbReference type="InParanoid" id="A0A1Y1XIC1"/>
<dbReference type="EMBL" id="MCFE01000589">
    <property type="protein sequence ID" value="ORX85495.1"/>
    <property type="molecule type" value="Genomic_DNA"/>
</dbReference>
<reference evidence="2 3" key="1">
    <citation type="submission" date="2016-07" db="EMBL/GenBank/DDBJ databases">
        <title>Pervasive Adenine N6-methylation of Active Genes in Fungi.</title>
        <authorList>
            <consortium name="DOE Joint Genome Institute"/>
            <person name="Mondo S.J."/>
            <person name="Dannebaum R.O."/>
            <person name="Kuo R.C."/>
            <person name="Labutti K."/>
            <person name="Haridas S."/>
            <person name="Kuo A."/>
            <person name="Salamov A."/>
            <person name="Ahrendt S.R."/>
            <person name="Lipzen A."/>
            <person name="Sullivan W."/>
            <person name="Andreopoulos W.B."/>
            <person name="Clum A."/>
            <person name="Lindquist E."/>
            <person name="Daum C."/>
            <person name="Ramamoorthy G.K."/>
            <person name="Gryganskyi A."/>
            <person name="Culley D."/>
            <person name="Magnuson J.K."/>
            <person name="James T.Y."/>
            <person name="O'Malley M.A."/>
            <person name="Stajich J.E."/>
            <person name="Spatafora J.W."/>
            <person name="Visel A."/>
            <person name="Grigoriev I.V."/>
        </authorList>
    </citation>
    <scope>NUCLEOTIDE SEQUENCE [LARGE SCALE GENOMIC DNA]</scope>
    <source>
        <strain evidence="2 3">CBS 931.73</strain>
    </source>
</reference>
<sequence length="528" mass="59583">MSINSDLQAPSPNGVERRSSLADGVSMATQTSQPANPDIVEQMPSKKDRGKVSAKLVNSGEFESEQHFYPRVLNAQIHPLVSSFFTLGNERIMARYAHLNPQVDTKVLSKFLCEYHPNHFQWAGSDLFNVTNAQGHRQMIIVETNSCPSGQKSMPLLSDTDEFGGYRIVLESAFREQLSTADPSLGGLAVIYDKNQMEASGYAAVMADITHEKVHLVEYYQDDNDPPVKWVDRVLHIRDRNDEWHSIRACFRYVTQKPWNRIPLNTRTVVMNKIISCLAGGRNKMMAARAYEFLNAEIQDSGLAVRMPETIRNVTKNEIPLWIDSMGGQAVLKVPYSNAGQGVYTITNPKELQDFMETEHHYDKFIVQSLVGNASWSSTTRAGRYYHVGTIPNRRNHTYVSDLRMMVAGDRNGFRPVCIYARKARKPLLGHLEDDPTSTSWEMLGTNLSVKKEDSWSTETSRLLLMDRKDFNQLGIGIDDLIDAYVQTVLSVVAIDKMCERLLPNGEFDQLLFSALNPDDALLNEIVL</sequence>
<feature type="compositionally biased region" description="Polar residues" evidence="1">
    <location>
        <begin position="1"/>
        <end position="11"/>
    </location>
</feature>
<evidence type="ECO:0000313" key="3">
    <source>
        <dbReference type="Proteomes" id="UP000193498"/>
    </source>
</evidence>
<accession>A0A1Y1XIC1</accession>
<protein>
    <submittedName>
        <fullName evidence="2">Uncharacterized protein</fullName>
    </submittedName>
</protein>
<gene>
    <name evidence="2" type="ORF">K493DRAFT_319951</name>
</gene>